<dbReference type="AlphaFoldDB" id="A0A0E0DBC1"/>
<protein>
    <recommendedName>
        <fullName evidence="4">Jacalin-type lectin domain-containing protein</fullName>
    </recommendedName>
</protein>
<dbReference type="EnsemblPlants" id="OMERI04G03910.1">
    <property type="protein sequence ID" value="OMERI04G03910.1"/>
    <property type="gene ID" value="OMERI04G03910"/>
</dbReference>
<dbReference type="InterPro" id="IPR033734">
    <property type="entry name" value="Jacalin-like_lectin_dom_plant"/>
</dbReference>
<dbReference type="SUPFAM" id="SSF51101">
    <property type="entry name" value="Mannose-binding lectins"/>
    <property type="match status" value="1"/>
</dbReference>
<sequence>MHTYLGTFIGVLMVLTLQRVKIGPWGGTGGHAWDEGGHGASAGGYTGIRRMSIGSSWCVSSMLFEYDDNGKRVEGTLKGTLQGERDNGIPEEELDFHGEVLTHMCGYHDNHLIRWLQFRSNRNRTFGPYGNLGEDKAGWTRFEVSMEHSGSIVGFCGRSGNFTDAIGVYVAVWNPERFYDSMRRQGVRVYRASPLRMDLRRIEQEKREEEVERGRLEKEIKELRESLQQLLLKLGVDVAQQYQEIVQQVERGRQGKRQTIEELQVEHEQLEREGRLFLLLQVQHEQQEREKRLLRQRTHHWWRNRL</sequence>
<keyword evidence="3" id="KW-0732">Signal</keyword>
<feature type="coiled-coil region" evidence="2">
    <location>
        <begin position="199"/>
        <end position="273"/>
    </location>
</feature>
<name>A0A0E0DBC1_9ORYZ</name>
<dbReference type="STRING" id="40149.A0A0E0DBC1"/>
<dbReference type="InterPro" id="IPR001229">
    <property type="entry name" value="Jacalin-like_lectin_dom"/>
</dbReference>
<dbReference type="PROSITE" id="PS51752">
    <property type="entry name" value="JACALIN_LECTIN"/>
    <property type="match status" value="1"/>
</dbReference>
<dbReference type="Gramene" id="OMERI04G03910.1">
    <property type="protein sequence ID" value="OMERI04G03910.1"/>
    <property type="gene ID" value="OMERI04G03910"/>
</dbReference>
<dbReference type="GO" id="GO:0030246">
    <property type="term" value="F:carbohydrate binding"/>
    <property type="evidence" value="ECO:0007669"/>
    <property type="project" value="UniProtKB-KW"/>
</dbReference>
<evidence type="ECO:0000313" key="6">
    <source>
        <dbReference type="Proteomes" id="UP000008021"/>
    </source>
</evidence>
<keyword evidence="2" id="KW-0175">Coiled coil</keyword>
<evidence type="ECO:0000256" key="2">
    <source>
        <dbReference type="SAM" id="Coils"/>
    </source>
</evidence>
<feature type="domain" description="Jacalin-type lectin" evidence="4">
    <location>
        <begin position="19"/>
        <end position="172"/>
    </location>
</feature>
<evidence type="ECO:0000259" key="4">
    <source>
        <dbReference type="PROSITE" id="PS51752"/>
    </source>
</evidence>
<reference evidence="5" key="2">
    <citation type="submission" date="2018-05" db="EMBL/GenBank/DDBJ databases">
        <title>OmerRS3 (Oryza meridionalis Reference Sequence Version 3).</title>
        <authorList>
            <person name="Zhang J."/>
            <person name="Kudrna D."/>
            <person name="Lee S."/>
            <person name="Talag J."/>
            <person name="Welchert J."/>
            <person name="Wing R.A."/>
        </authorList>
    </citation>
    <scope>NUCLEOTIDE SEQUENCE [LARGE SCALE GENOMIC DNA]</scope>
    <source>
        <strain evidence="5">cv. OR44</strain>
    </source>
</reference>
<accession>A0A0E0DBC1</accession>
<dbReference type="Gene3D" id="2.100.10.30">
    <property type="entry name" value="Jacalin-like lectin domain"/>
    <property type="match status" value="1"/>
</dbReference>
<dbReference type="PANTHER" id="PTHR47293">
    <property type="entry name" value="JACALIN-RELATED LECTIN 3"/>
    <property type="match status" value="1"/>
</dbReference>
<feature type="chain" id="PRO_5002357076" description="Jacalin-type lectin domain-containing protein" evidence="3">
    <location>
        <begin position="23"/>
        <end position="306"/>
    </location>
</feature>
<dbReference type="InterPro" id="IPR036404">
    <property type="entry name" value="Jacalin-like_lectin_dom_sf"/>
</dbReference>
<dbReference type="Proteomes" id="UP000008021">
    <property type="component" value="Chromosome 4"/>
</dbReference>
<evidence type="ECO:0000313" key="5">
    <source>
        <dbReference type="EnsemblPlants" id="OMERI04G03910.1"/>
    </source>
</evidence>
<organism evidence="5">
    <name type="scientific">Oryza meridionalis</name>
    <dbReference type="NCBI Taxonomy" id="40149"/>
    <lineage>
        <taxon>Eukaryota</taxon>
        <taxon>Viridiplantae</taxon>
        <taxon>Streptophyta</taxon>
        <taxon>Embryophyta</taxon>
        <taxon>Tracheophyta</taxon>
        <taxon>Spermatophyta</taxon>
        <taxon>Magnoliopsida</taxon>
        <taxon>Liliopsida</taxon>
        <taxon>Poales</taxon>
        <taxon>Poaceae</taxon>
        <taxon>BOP clade</taxon>
        <taxon>Oryzoideae</taxon>
        <taxon>Oryzeae</taxon>
        <taxon>Oryzinae</taxon>
        <taxon>Oryza</taxon>
    </lineage>
</organism>
<feature type="signal peptide" evidence="3">
    <location>
        <begin position="1"/>
        <end position="22"/>
    </location>
</feature>
<reference evidence="5" key="1">
    <citation type="submission" date="2015-04" db="UniProtKB">
        <authorList>
            <consortium name="EnsemblPlants"/>
        </authorList>
    </citation>
    <scope>IDENTIFICATION</scope>
</reference>
<dbReference type="Pfam" id="PF01419">
    <property type="entry name" value="Jacalin"/>
    <property type="match status" value="1"/>
</dbReference>
<evidence type="ECO:0000256" key="3">
    <source>
        <dbReference type="SAM" id="SignalP"/>
    </source>
</evidence>
<keyword evidence="1" id="KW-0430">Lectin</keyword>
<dbReference type="SMART" id="SM00915">
    <property type="entry name" value="Jacalin"/>
    <property type="match status" value="1"/>
</dbReference>
<keyword evidence="6" id="KW-1185">Reference proteome</keyword>
<dbReference type="HOGENOM" id="CLU_050936_0_0_1"/>
<proteinExistence type="predicted"/>
<dbReference type="CDD" id="cd09612">
    <property type="entry name" value="Jacalin"/>
    <property type="match status" value="1"/>
</dbReference>
<dbReference type="PANTHER" id="PTHR47293:SF15">
    <property type="entry name" value="JACALIN-RELATED LECTIN 19"/>
    <property type="match status" value="1"/>
</dbReference>
<evidence type="ECO:0000256" key="1">
    <source>
        <dbReference type="ARBA" id="ARBA00022734"/>
    </source>
</evidence>